<sequence length="107" mass="12426">MNQRHYTISISKVSGYAIEVHSLNLDRVYRVVTYNTYYNIRIVMFSLATVMRCSLSWYRANKNKSKRFKSILIPWDKFGMKAIGFYNSPFKERVVEGGVETDAKIGG</sequence>
<dbReference type="Proteomes" id="UP001206925">
    <property type="component" value="Unassembled WGS sequence"/>
</dbReference>
<dbReference type="EMBL" id="JAMZMK010011326">
    <property type="protein sequence ID" value="KAI7727761.1"/>
    <property type="molecule type" value="Genomic_DNA"/>
</dbReference>
<gene>
    <name evidence="1" type="ORF">M8C21_013151</name>
</gene>
<accession>A0AAD5BSQ6</accession>
<protein>
    <submittedName>
        <fullName evidence="1">Uncharacterized protein</fullName>
    </submittedName>
</protein>
<proteinExistence type="predicted"/>
<dbReference type="AlphaFoldDB" id="A0AAD5BSQ6"/>
<evidence type="ECO:0000313" key="2">
    <source>
        <dbReference type="Proteomes" id="UP001206925"/>
    </source>
</evidence>
<reference evidence="1" key="1">
    <citation type="submission" date="2022-06" db="EMBL/GenBank/DDBJ databases">
        <title>Uncovering the hologenomic basis of an extraordinary plant invasion.</title>
        <authorList>
            <person name="Bieker V.C."/>
            <person name="Martin M.D."/>
            <person name="Gilbert T."/>
            <person name="Hodgins K."/>
            <person name="Battlay P."/>
            <person name="Petersen B."/>
            <person name="Wilson J."/>
        </authorList>
    </citation>
    <scope>NUCLEOTIDE SEQUENCE</scope>
    <source>
        <strain evidence="1">AA19_3_7</strain>
        <tissue evidence="1">Leaf</tissue>
    </source>
</reference>
<name>A0AAD5BSQ6_AMBAR</name>
<organism evidence="1 2">
    <name type="scientific">Ambrosia artemisiifolia</name>
    <name type="common">Common ragweed</name>
    <dbReference type="NCBI Taxonomy" id="4212"/>
    <lineage>
        <taxon>Eukaryota</taxon>
        <taxon>Viridiplantae</taxon>
        <taxon>Streptophyta</taxon>
        <taxon>Embryophyta</taxon>
        <taxon>Tracheophyta</taxon>
        <taxon>Spermatophyta</taxon>
        <taxon>Magnoliopsida</taxon>
        <taxon>eudicotyledons</taxon>
        <taxon>Gunneridae</taxon>
        <taxon>Pentapetalae</taxon>
        <taxon>asterids</taxon>
        <taxon>campanulids</taxon>
        <taxon>Asterales</taxon>
        <taxon>Asteraceae</taxon>
        <taxon>Asteroideae</taxon>
        <taxon>Heliantheae alliance</taxon>
        <taxon>Heliantheae</taxon>
        <taxon>Ambrosia</taxon>
    </lineage>
</organism>
<keyword evidence="2" id="KW-1185">Reference proteome</keyword>
<feature type="non-terminal residue" evidence="1">
    <location>
        <position position="107"/>
    </location>
</feature>
<comment type="caution">
    <text evidence="1">The sequence shown here is derived from an EMBL/GenBank/DDBJ whole genome shotgun (WGS) entry which is preliminary data.</text>
</comment>
<evidence type="ECO:0000313" key="1">
    <source>
        <dbReference type="EMBL" id="KAI7727761.1"/>
    </source>
</evidence>